<dbReference type="InterPro" id="IPR036803">
    <property type="entry name" value="Porphobilinogen_deaminase_C_sf"/>
</dbReference>
<dbReference type="Gene3D" id="3.40.190.10">
    <property type="entry name" value="Periplasmic binding protein-like II"/>
    <property type="match status" value="2"/>
</dbReference>
<comment type="caution">
    <text evidence="14">The sequence shown here is derived from an EMBL/GenBank/DDBJ whole genome shotgun (WGS) entry which is preliminary data.</text>
</comment>
<organism evidence="14 15">
    <name type="scientific">Macrophomina phaseolina (strain MS6)</name>
    <name type="common">Charcoal rot fungus</name>
    <dbReference type="NCBI Taxonomy" id="1126212"/>
    <lineage>
        <taxon>Eukaryota</taxon>
        <taxon>Fungi</taxon>
        <taxon>Dikarya</taxon>
        <taxon>Ascomycota</taxon>
        <taxon>Pezizomycotina</taxon>
        <taxon>Dothideomycetes</taxon>
        <taxon>Dothideomycetes incertae sedis</taxon>
        <taxon>Botryosphaeriales</taxon>
        <taxon>Botryosphaeriaceae</taxon>
        <taxon>Macrophomina</taxon>
    </lineage>
</organism>
<feature type="region of interest" description="Disordered" evidence="11">
    <location>
        <begin position="1"/>
        <end position="23"/>
    </location>
</feature>
<dbReference type="SUPFAM" id="SSF53850">
    <property type="entry name" value="Periplasmic binding protein-like II"/>
    <property type="match status" value="2"/>
</dbReference>
<feature type="region of interest" description="Disordered" evidence="11">
    <location>
        <begin position="126"/>
        <end position="145"/>
    </location>
</feature>
<dbReference type="GO" id="GO:0005737">
    <property type="term" value="C:cytoplasm"/>
    <property type="evidence" value="ECO:0007669"/>
    <property type="project" value="TreeGrafter"/>
</dbReference>
<dbReference type="UniPathway" id="UPA00251">
    <property type="reaction ID" value="UER00319"/>
</dbReference>
<dbReference type="InterPro" id="IPR000860">
    <property type="entry name" value="HemC"/>
</dbReference>
<dbReference type="OrthoDB" id="564646at2759"/>
<dbReference type="FunCoup" id="K2S214">
    <property type="interactions" value="627"/>
</dbReference>
<dbReference type="NCBIfam" id="TIGR00212">
    <property type="entry name" value="hemC"/>
    <property type="match status" value="1"/>
</dbReference>
<dbReference type="PANTHER" id="PTHR11557:SF0">
    <property type="entry name" value="PORPHOBILINOGEN DEAMINASE"/>
    <property type="match status" value="1"/>
</dbReference>
<dbReference type="SUPFAM" id="SSF54782">
    <property type="entry name" value="Porphobilinogen deaminase (hydroxymethylbilane synthase), C-terminal domain"/>
    <property type="match status" value="1"/>
</dbReference>
<evidence type="ECO:0000256" key="3">
    <source>
        <dbReference type="ARBA" id="ARBA00005638"/>
    </source>
</evidence>
<feature type="domain" description="Porphobilinogen deaminase N-terminal" evidence="12">
    <location>
        <begin position="143"/>
        <end position="288"/>
    </location>
</feature>
<keyword evidence="8" id="KW-0627">Porphyrin biosynthesis</keyword>
<evidence type="ECO:0000256" key="8">
    <source>
        <dbReference type="ARBA" id="ARBA00023244"/>
    </source>
</evidence>
<protein>
    <recommendedName>
        <fullName evidence="5">Porphobilinogen deaminase</fullName>
        <ecNumber evidence="4">2.5.1.61</ecNumber>
    </recommendedName>
    <alternativeName>
        <fullName evidence="10">Hydroxymethylbilane synthase</fullName>
    </alternativeName>
    <alternativeName>
        <fullName evidence="9">Pre-uroporphyrinogen synthase</fullName>
    </alternativeName>
</protein>
<evidence type="ECO:0000256" key="2">
    <source>
        <dbReference type="ARBA" id="ARBA00004735"/>
    </source>
</evidence>
<dbReference type="InterPro" id="IPR022417">
    <property type="entry name" value="Porphobilin_deaminase_N"/>
</dbReference>
<dbReference type="Pfam" id="PF03900">
    <property type="entry name" value="Porphobil_deamC"/>
    <property type="match status" value="1"/>
</dbReference>
<evidence type="ECO:0000313" key="15">
    <source>
        <dbReference type="Proteomes" id="UP000007129"/>
    </source>
</evidence>
<evidence type="ECO:0000256" key="10">
    <source>
        <dbReference type="ARBA" id="ARBA00033064"/>
    </source>
</evidence>
<evidence type="ECO:0000259" key="13">
    <source>
        <dbReference type="Pfam" id="PF03900"/>
    </source>
</evidence>
<accession>K2S214</accession>
<feature type="domain" description="Porphobilinogen deaminase N-terminal" evidence="12">
    <location>
        <begin position="27"/>
        <end position="104"/>
    </location>
</feature>
<dbReference type="EC" id="2.5.1.61" evidence="4"/>
<comment type="pathway">
    <text evidence="2">Porphyrin-containing compound metabolism; protoporphyrin-IX biosynthesis; coproporphyrinogen-III from 5-aminolevulinate: step 2/4.</text>
</comment>
<dbReference type="FunFam" id="3.30.160.40:FF:000002">
    <property type="entry name" value="Porphobilinogen deaminase"/>
    <property type="match status" value="1"/>
</dbReference>
<dbReference type="Gene3D" id="3.30.160.40">
    <property type="entry name" value="Porphobilinogen deaminase, C-terminal domain"/>
    <property type="match status" value="1"/>
</dbReference>
<sequence length="401" mass="42388">MAAEGSEMATAPPPQTSAAATSELPVVNIGTRRSVLARIQADLVEASLKEAWPERKYKIHAMATMGDKNQTTALHEFGAKSLWTHELEAMLAKGELDLIVHCLKGEIAPPPAPCGGRIEASVSIVRGSERDGKGSSSPRGSYMPTQLPPGMSIGAILPREDPRDAFVLKASLAADPSKAATYADIASLPAGSVIGTSSVRRSAQLKRLHPHLRFADVRGNVGTRLAKLDSTDPDAVQYTGLILAAAGLKRLGLQDRITSYLSKSNGGMMYAVGQGALAIEVREDDKATLALLGKVGCERTARACLAERSLMRTLEGGCSVPIGVETEWVTEEGDELIMRAVVASLDGTESAEVELTAKVDSREASDQFGRTVAQGLIERGAAGILEKINLNRKIVEAQGDA</sequence>
<dbReference type="InterPro" id="IPR022419">
    <property type="entry name" value="Porphobilin_deaminase_cofac_BS"/>
</dbReference>
<keyword evidence="7" id="KW-0350">Heme biosynthesis</keyword>
<dbReference type="PROSITE" id="PS00533">
    <property type="entry name" value="PORPHOBILINOGEN_DEAM"/>
    <property type="match status" value="1"/>
</dbReference>
<proteinExistence type="inferred from homology"/>
<evidence type="ECO:0000256" key="9">
    <source>
        <dbReference type="ARBA" id="ARBA00030685"/>
    </source>
</evidence>
<evidence type="ECO:0000256" key="6">
    <source>
        <dbReference type="ARBA" id="ARBA00022679"/>
    </source>
</evidence>
<dbReference type="eggNOG" id="KOG2892">
    <property type="taxonomic scope" value="Eukaryota"/>
</dbReference>
<dbReference type="PANTHER" id="PTHR11557">
    <property type="entry name" value="PORPHOBILINOGEN DEAMINASE"/>
    <property type="match status" value="1"/>
</dbReference>
<evidence type="ECO:0000256" key="7">
    <source>
        <dbReference type="ARBA" id="ARBA00023133"/>
    </source>
</evidence>
<dbReference type="HOGENOM" id="CLU_019704_0_2_1"/>
<dbReference type="Pfam" id="PF01379">
    <property type="entry name" value="Porphobil_deam"/>
    <property type="match status" value="2"/>
</dbReference>
<dbReference type="AlphaFoldDB" id="K2S214"/>
<evidence type="ECO:0000256" key="5">
    <source>
        <dbReference type="ARBA" id="ARBA00016519"/>
    </source>
</evidence>
<dbReference type="InParanoid" id="K2S214"/>
<gene>
    <name evidence="14" type="ORF">MPH_06295</name>
</gene>
<evidence type="ECO:0000259" key="12">
    <source>
        <dbReference type="Pfam" id="PF01379"/>
    </source>
</evidence>
<dbReference type="FunFam" id="3.40.190.10:FF:000005">
    <property type="entry name" value="Porphobilinogen deaminase"/>
    <property type="match status" value="1"/>
</dbReference>
<dbReference type="STRING" id="1126212.K2S214"/>
<name>K2S214_MACPH</name>
<comment type="cofactor">
    <cofactor evidence="1">
        <name>dipyrromethane</name>
        <dbReference type="ChEBI" id="CHEBI:60342"/>
    </cofactor>
</comment>
<keyword evidence="6" id="KW-0808">Transferase</keyword>
<dbReference type="GO" id="GO:0006782">
    <property type="term" value="P:protoporphyrinogen IX biosynthetic process"/>
    <property type="evidence" value="ECO:0007669"/>
    <property type="project" value="UniProtKB-UniPathway"/>
</dbReference>
<feature type="domain" description="Porphobilinogen deaminase C-terminal" evidence="13">
    <location>
        <begin position="302"/>
        <end position="376"/>
    </location>
</feature>
<dbReference type="EMBL" id="AHHD01000267">
    <property type="protein sequence ID" value="EKG16519.1"/>
    <property type="molecule type" value="Genomic_DNA"/>
</dbReference>
<evidence type="ECO:0000256" key="4">
    <source>
        <dbReference type="ARBA" id="ARBA00012655"/>
    </source>
</evidence>
<reference evidence="14 15" key="1">
    <citation type="journal article" date="2012" name="BMC Genomics">
        <title>Tools to kill: Genome of one of the most destructive plant pathogenic fungi Macrophomina phaseolina.</title>
        <authorList>
            <person name="Islam M.S."/>
            <person name="Haque M.S."/>
            <person name="Islam M.M."/>
            <person name="Emdad E.M."/>
            <person name="Halim A."/>
            <person name="Hossen Q.M.M."/>
            <person name="Hossain M.Z."/>
            <person name="Ahmed B."/>
            <person name="Rahim S."/>
            <person name="Rahman M.S."/>
            <person name="Alam M.M."/>
            <person name="Hou S."/>
            <person name="Wan X."/>
            <person name="Saito J.A."/>
            <person name="Alam M."/>
        </authorList>
    </citation>
    <scope>NUCLEOTIDE SEQUENCE [LARGE SCALE GENOMIC DNA]</scope>
    <source>
        <strain evidence="14 15">MS6</strain>
    </source>
</reference>
<dbReference type="Proteomes" id="UP000007129">
    <property type="component" value="Unassembled WGS sequence"/>
</dbReference>
<evidence type="ECO:0000256" key="1">
    <source>
        <dbReference type="ARBA" id="ARBA00001916"/>
    </source>
</evidence>
<dbReference type="GO" id="GO:0004418">
    <property type="term" value="F:hydroxymethylbilane synthase activity"/>
    <property type="evidence" value="ECO:0007669"/>
    <property type="project" value="UniProtKB-EC"/>
</dbReference>
<dbReference type="VEuPathDB" id="FungiDB:MPH_06295"/>
<evidence type="ECO:0000256" key="11">
    <source>
        <dbReference type="SAM" id="MobiDB-lite"/>
    </source>
</evidence>
<evidence type="ECO:0000313" key="14">
    <source>
        <dbReference type="EMBL" id="EKG16519.1"/>
    </source>
</evidence>
<comment type="similarity">
    <text evidence="3">Belongs to the HMBS family.</text>
</comment>
<dbReference type="InterPro" id="IPR022418">
    <property type="entry name" value="Porphobilinogen_deaminase_C"/>
</dbReference>